<dbReference type="AlphaFoldDB" id="A0A0R1EQD3"/>
<dbReference type="Proteomes" id="UP000051984">
    <property type="component" value="Unassembled WGS sequence"/>
</dbReference>
<evidence type="ECO:0000256" key="7">
    <source>
        <dbReference type="SAM" id="Phobius"/>
    </source>
</evidence>
<evidence type="ECO:0000256" key="4">
    <source>
        <dbReference type="ARBA" id="ARBA00022984"/>
    </source>
</evidence>
<evidence type="ECO:0000256" key="6">
    <source>
        <dbReference type="PROSITE-ProRule" id="PRU01373"/>
    </source>
</evidence>
<dbReference type="PANTHER" id="PTHR30582:SF2">
    <property type="entry name" value="L,D-TRANSPEPTIDASE YCIB-RELATED"/>
    <property type="match status" value="1"/>
</dbReference>
<name>A0A0R1EQD3_LACZE</name>
<accession>A0A0R1EQD3</accession>
<dbReference type="GO" id="GO:0071555">
    <property type="term" value="P:cell wall organization"/>
    <property type="evidence" value="ECO:0007669"/>
    <property type="project" value="UniProtKB-UniRule"/>
</dbReference>
<keyword evidence="7" id="KW-0812">Transmembrane</keyword>
<comment type="caution">
    <text evidence="9">The sequence shown here is derived from an EMBL/GenBank/DDBJ whole genome shotgun (WGS) entry which is preliminary data.</text>
</comment>
<keyword evidence="5 6" id="KW-0961">Cell wall biogenesis/degradation</keyword>
<feature type="domain" description="L,D-TPase catalytic" evidence="8">
    <location>
        <begin position="109"/>
        <end position="232"/>
    </location>
</feature>
<proteinExistence type="predicted"/>
<protein>
    <recommendedName>
        <fullName evidence="8">L,D-TPase catalytic domain-containing protein</fullName>
    </recommendedName>
</protein>
<dbReference type="Pfam" id="PF03734">
    <property type="entry name" value="YkuD"/>
    <property type="match status" value="1"/>
</dbReference>
<dbReference type="InterPro" id="IPR038063">
    <property type="entry name" value="Transpep_catalytic_dom"/>
</dbReference>
<dbReference type="GO" id="GO:0005576">
    <property type="term" value="C:extracellular region"/>
    <property type="evidence" value="ECO:0007669"/>
    <property type="project" value="TreeGrafter"/>
</dbReference>
<keyword evidence="4 6" id="KW-0573">Peptidoglycan synthesis</keyword>
<feature type="transmembrane region" description="Helical" evidence="7">
    <location>
        <begin position="31"/>
        <end position="51"/>
    </location>
</feature>
<dbReference type="InterPro" id="IPR005490">
    <property type="entry name" value="LD_TPept_cat_dom"/>
</dbReference>
<dbReference type="PANTHER" id="PTHR30582">
    <property type="entry name" value="L,D-TRANSPEPTIDASE"/>
    <property type="match status" value="1"/>
</dbReference>
<dbReference type="GO" id="GO:0071972">
    <property type="term" value="F:peptidoglycan L,D-transpeptidase activity"/>
    <property type="evidence" value="ECO:0007669"/>
    <property type="project" value="TreeGrafter"/>
</dbReference>
<dbReference type="Gene3D" id="2.40.440.10">
    <property type="entry name" value="L,D-transpeptidase catalytic domain-like"/>
    <property type="match status" value="1"/>
</dbReference>
<sequence length="232" mass="26308">MKTLTHFWDRIVFTVRFLRSHHFKPKFRKQLFFFAVLVPVCLVTIITGQHVEKPVPAATIFRTGTTLAKVNQSSHQPTSKVALNVTKQIDWQAPSENQPYPDLTQHPNLSLVVSLNKQRVFVKDGAKTLYTMYASTGIDDSTPHGHFKIQSERGYDFFNPEEQMGAHYYTSFYLHGTYLFHTVPTDINGQYIEAEAAKLGQKPGSHGCVRLSIPDAKWIFETVPTGTPVVIE</sequence>
<evidence type="ECO:0000256" key="3">
    <source>
        <dbReference type="ARBA" id="ARBA00022960"/>
    </source>
</evidence>
<dbReference type="eggNOG" id="COG1376">
    <property type="taxonomic scope" value="Bacteria"/>
</dbReference>
<reference evidence="9 10" key="1">
    <citation type="journal article" date="2015" name="Genome Announc.">
        <title>Expanding the biotechnology potential of lactobacilli through comparative genomics of 213 strains and associated genera.</title>
        <authorList>
            <person name="Sun Z."/>
            <person name="Harris H.M."/>
            <person name="McCann A."/>
            <person name="Guo C."/>
            <person name="Argimon S."/>
            <person name="Zhang W."/>
            <person name="Yang X."/>
            <person name="Jeffery I.B."/>
            <person name="Cooney J.C."/>
            <person name="Kagawa T.F."/>
            <person name="Liu W."/>
            <person name="Song Y."/>
            <person name="Salvetti E."/>
            <person name="Wrobel A."/>
            <person name="Rasinkangas P."/>
            <person name="Parkhill J."/>
            <person name="Rea M.C."/>
            <person name="O'Sullivan O."/>
            <person name="Ritari J."/>
            <person name="Douillard F.P."/>
            <person name="Paul Ross R."/>
            <person name="Yang R."/>
            <person name="Briner A.E."/>
            <person name="Felis G.E."/>
            <person name="de Vos W.M."/>
            <person name="Barrangou R."/>
            <person name="Klaenhammer T.R."/>
            <person name="Caufield P.W."/>
            <person name="Cui Y."/>
            <person name="Zhang H."/>
            <person name="O'Toole P.W."/>
        </authorList>
    </citation>
    <scope>NUCLEOTIDE SEQUENCE [LARGE SCALE GENOMIC DNA]</scope>
    <source>
        <strain evidence="9 10">DSM 20178</strain>
    </source>
</reference>
<evidence type="ECO:0000256" key="5">
    <source>
        <dbReference type="ARBA" id="ARBA00023316"/>
    </source>
</evidence>
<keyword evidence="7" id="KW-1133">Transmembrane helix</keyword>
<evidence type="ECO:0000256" key="2">
    <source>
        <dbReference type="ARBA" id="ARBA00022679"/>
    </source>
</evidence>
<dbReference type="EMBL" id="AZCT01000022">
    <property type="protein sequence ID" value="KRK10451.1"/>
    <property type="molecule type" value="Genomic_DNA"/>
</dbReference>
<dbReference type="SUPFAM" id="SSF141523">
    <property type="entry name" value="L,D-transpeptidase catalytic domain-like"/>
    <property type="match status" value="1"/>
</dbReference>
<dbReference type="PROSITE" id="PS52029">
    <property type="entry name" value="LD_TPASE"/>
    <property type="match status" value="1"/>
</dbReference>
<evidence type="ECO:0000313" key="10">
    <source>
        <dbReference type="Proteomes" id="UP000051984"/>
    </source>
</evidence>
<keyword evidence="2" id="KW-0808">Transferase</keyword>
<dbReference type="RefSeq" id="WP_010491256.1">
    <property type="nucleotide sequence ID" value="NZ_AZCT01000022.1"/>
</dbReference>
<evidence type="ECO:0000313" key="9">
    <source>
        <dbReference type="EMBL" id="KRK10451.1"/>
    </source>
</evidence>
<comment type="pathway">
    <text evidence="1 6">Cell wall biogenesis; peptidoglycan biosynthesis.</text>
</comment>
<evidence type="ECO:0000256" key="1">
    <source>
        <dbReference type="ARBA" id="ARBA00004752"/>
    </source>
</evidence>
<dbReference type="GO" id="GO:0008360">
    <property type="term" value="P:regulation of cell shape"/>
    <property type="evidence" value="ECO:0007669"/>
    <property type="project" value="UniProtKB-UniRule"/>
</dbReference>
<gene>
    <name evidence="9" type="ORF">FD51_GL001787</name>
</gene>
<dbReference type="GO" id="GO:0018104">
    <property type="term" value="P:peptidoglycan-protein cross-linking"/>
    <property type="evidence" value="ECO:0007669"/>
    <property type="project" value="TreeGrafter"/>
</dbReference>
<organism evidence="9 10">
    <name type="scientific">Lacticaseibacillus zeae DSM 20178 = KCTC 3804</name>
    <dbReference type="NCBI Taxonomy" id="1423816"/>
    <lineage>
        <taxon>Bacteria</taxon>
        <taxon>Bacillati</taxon>
        <taxon>Bacillota</taxon>
        <taxon>Bacilli</taxon>
        <taxon>Lactobacillales</taxon>
        <taxon>Lactobacillaceae</taxon>
        <taxon>Lacticaseibacillus</taxon>
    </lineage>
</organism>
<dbReference type="PATRIC" id="fig|1423816.3.peg.1858"/>
<dbReference type="InterPro" id="IPR050979">
    <property type="entry name" value="LD-transpeptidase"/>
</dbReference>
<keyword evidence="7" id="KW-0472">Membrane</keyword>
<dbReference type="GO" id="GO:0016740">
    <property type="term" value="F:transferase activity"/>
    <property type="evidence" value="ECO:0007669"/>
    <property type="project" value="UniProtKB-KW"/>
</dbReference>
<keyword evidence="3 6" id="KW-0133">Cell shape</keyword>
<feature type="active site" description="Proton donor/acceptor" evidence="6">
    <location>
        <position position="181"/>
    </location>
</feature>
<dbReference type="UniPathway" id="UPA00219"/>
<feature type="active site" description="Nucleophile" evidence="6">
    <location>
        <position position="208"/>
    </location>
</feature>
<dbReference type="CDD" id="cd16913">
    <property type="entry name" value="YkuD_like"/>
    <property type="match status" value="1"/>
</dbReference>
<evidence type="ECO:0000259" key="8">
    <source>
        <dbReference type="PROSITE" id="PS52029"/>
    </source>
</evidence>